<dbReference type="RefSeq" id="WP_133340039.1">
    <property type="nucleotide sequence ID" value="NZ_JAVGVR010000001.1"/>
</dbReference>
<evidence type="ECO:0000313" key="11">
    <source>
        <dbReference type="Proteomes" id="UP001178888"/>
    </source>
</evidence>
<gene>
    <name evidence="9" type="ORF">E2K98_28150</name>
    <name evidence="8" type="ORF">RCG21_30845</name>
</gene>
<keyword evidence="3 6" id="KW-0812">Transmembrane</keyword>
<keyword evidence="11" id="KW-1185">Reference proteome</keyword>
<feature type="transmembrane region" description="Helical" evidence="6">
    <location>
        <begin position="99"/>
        <end position="117"/>
    </location>
</feature>
<dbReference type="Proteomes" id="UP000295132">
    <property type="component" value="Unassembled WGS sequence"/>
</dbReference>
<reference evidence="9 10" key="1">
    <citation type="submission" date="2019-03" db="EMBL/GenBank/DDBJ databases">
        <title>Bacillus niacini sp. nov. a Nicotinate-Metabolizing Mesophile Isolated from Soil.</title>
        <authorList>
            <person name="Zhang G."/>
        </authorList>
    </citation>
    <scope>NUCLEOTIDE SEQUENCE [LARGE SCALE GENOMIC DNA]</scope>
    <source>
        <strain evidence="9 10">WN066</strain>
    </source>
</reference>
<comment type="similarity">
    <text evidence="2">Belongs to the GtrA family.</text>
</comment>
<evidence type="ECO:0000256" key="2">
    <source>
        <dbReference type="ARBA" id="ARBA00009399"/>
    </source>
</evidence>
<evidence type="ECO:0000259" key="7">
    <source>
        <dbReference type="Pfam" id="PF04138"/>
    </source>
</evidence>
<dbReference type="GO" id="GO:0005886">
    <property type="term" value="C:plasma membrane"/>
    <property type="evidence" value="ECO:0007669"/>
    <property type="project" value="TreeGrafter"/>
</dbReference>
<sequence>MTKRWLSFIKFAIVGAVNTSIDFSVYAFLTWFNVNYIVAQCISYSAGVLNSYIMNRKWTFEQKGKGSKREFFTFLGVNLITLVMTSFLLTMFYKHLRLPLWISKLLVTAASVGMNYIGTKRMVFTRGVQP</sequence>
<proteinExistence type="inferred from homology"/>
<dbReference type="GO" id="GO:0000271">
    <property type="term" value="P:polysaccharide biosynthetic process"/>
    <property type="evidence" value="ECO:0007669"/>
    <property type="project" value="InterPro"/>
</dbReference>
<feature type="transmembrane region" description="Helical" evidence="6">
    <location>
        <begin position="7"/>
        <end position="28"/>
    </location>
</feature>
<evidence type="ECO:0000256" key="5">
    <source>
        <dbReference type="ARBA" id="ARBA00023136"/>
    </source>
</evidence>
<comment type="subcellular location">
    <subcellularLocation>
        <location evidence="1">Membrane</location>
        <topology evidence="1">Multi-pass membrane protein</topology>
    </subcellularLocation>
</comment>
<evidence type="ECO:0000256" key="4">
    <source>
        <dbReference type="ARBA" id="ARBA00022989"/>
    </source>
</evidence>
<evidence type="ECO:0000256" key="6">
    <source>
        <dbReference type="SAM" id="Phobius"/>
    </source>
</evidence>
<dbReference type="AlphaFoldDB" id="A0A4V6PMB8"/>
<feature type="domain" description="GtrA/DPMS transmembrane" evidence="7">
    <location>
        <begin position="10"/>
        <end position="124"/>
    </location>
</feature>
<evidence type="ECO:0000313" key="9">
    <source>
        <dbReference type="EMBL" id="TDK55422.1"/>
    </source>
</evidence>
<name>A0A4V6PMB8_9BACI</name>
<keyword evidence="4 6" id="KW-1133">Transmembrane helix</keyword>
<evidence type="ECO:0000313" key="10">
    <source>
        <dbReference type="Proteomes" id="UP000295132"/>
    </source>
</evidence>
<organism evidence="9 10">
    <name type="scientific">Bacillus salipaludis</name>
    <dbReference type="NCBI Taxonomy" id="2547811"/>
    <lineage>
        <taxon>Bacteria</taxon>
        <taxon>Bacillati</taxon>
        <taxon>Bacillota</taxon>
        <taxon>Bacilli</taxon>
        <taxon>Bacillales</taxon>
        <taxon>Bacillaceae</taxon>
        <taxon>Bacillus</taxon>
    </lineage>
</organism>
<feature type="transmembrane region" description="Helical" evidence="6">
    <location>
        <begin position="34"/>
        <end position="53"/>
    </location>
</feature>
<keyword evidence="5 6" id="KW-0472">Membrane</keyword>
<comment type="caution">
    <text evidence="9">The sequence shown here is derived from an EMBL/GenBank/DDBJ whole genome shotgun (WGS) entry which is preliminary data.</text>
</comment>
<dbReference type="InterPro" id="IPR007267">
    <property type="entry name" value="GtrA_DPMS_TM"/>
</dbReference>
<evidence type="ECO:0000313" key="8">
    <source>
        <dbReference type="EMBL" id="MDQ6600630.1"/>
    </source>
</evidence>
<dbReference type="Pfam" id="PF04138">
    <property type="entry name" value="GtrA_DPMS_TM"/>
    <property type="match status" value="1"/>
</dbReference>
<evidence type="ECO:0000256" key="3">
    <source>
        <dbReference type="ARBA" id="ARBA00022692"/>
    </source>
</evidence>
<dbReference type="EMBL" id="JAVGVR010000001">
    <property type="protein sequence ID" value="MDQ6600630.1"/>
    <property type="molecule type" value="Genomic_DNA"/>
</dbReference>
<accession>A0A4V6PMB8</accession>
<protein>
    <submittedName>
        <fullName evidence="9">GtrA family protein</fullName>
    </submittedName>
</protein>
<evidence type="ECO:0000256" key="1">
    <source>
        <dbReference type="ARBA" id="ARBA00004141"/>
    </source>
</evidence>
<dbReference type="EMBL" id="SMYO01000030">
    <property type="protein sequence ID" value="TDK55422.1"/>
    <property type="molecule type" value="Genomic_DNA"/>
</dbReference>
<dbReference type="PANTHER" id="PTHR38459">
    <property type="entry name" value="PROPHAGE BACTOPRENOL-LINKED GLUCOSE TRANSLOCASE HOMOLOG"/>
    <property type="match status" value="1"/>
</dbReference>
<dbReference type="InterPro" id="IPR051401">
    <property type="entry name" value="GtrA_CellWall_Glycosyl"/>
</dbReference>
<dbReference type="Proteomes" id="UP001178888">
    <property type="component" value="Unassembled WGS sequence"/>
</dbReference>
<reference evidence="8" key="2">
    <citation type="submission" date="2023-08" db="EMBL/GenBank/DDBJ databases">
        <title>Nitrogen cycling bacteria in agricultural field soils.</title>
        <authorList>
            <person name="Jang J."/>
        </authorList>
    </citation>
    <scope>NUCLEOTIDE SEQUENCE</scope>
    <source>
        <strain evidence="8">PS3-36</strain>
    </source>
</reference>
<feature type="transmembrane region" description="Helical" evidence="6">
    <location>
        <begin position="74"/>
        <end position="93"/>
    </location>
</feature>
<dbReference type="PANTHER" id="PTHR38459:SF1">
    <property type="entry name" value="PROPHAGE BACTOPRENOL-LINKED GLUCOSE TRANSLOCASE HOMOLOG"/>
    <property type="match status" value="1"/>
</dbReference>